<name>Q6APL8_DESPS</name>
<sequence length="89" mass="9965">MQSFDSLYVWALSFKDLKLLYFCGVERGWQEKGRLISPLFGREVGLGRERVLSSSAPTPWADGALSSVICNVISKLCALSRRRRGARPC</sequence>
<protein>
    <submittedName>
        <fullName evidence="1">Uncharacterized protein</fullName>
    </submittedName>
</protein>
<keyword evidence="2" id="KW-1185">Reference proteome</keyword>
<dbReference type="Proteomes" id="UP000000602">
    <property type="component" value="Chromosome"/>
</dbReference>
<evidence type="ECO:0000313" key="2">
    <source>
        <dbReference type="Proteomes" id="UP000000602"/>
    </source>
</evidence>
<dbReference type="HOGENOM" id="CLU_2449816_0_0_7"/>
<evidence type="ECO:0000313" key="1">
    <source>
        <dbReference type="EMBL" id="CAG35706.1"/>
    </source>
</evidence>
<proteinExistence type="predicted"/>
<dbReference type="EMBL" id="CR522870">
    <property type="protein sequence ID" value="CAG35706.1"/>
    <property type="molecule type" value="Genomic_DNA"/>
</dbReference>
<dbReference type="KEGG" id="dps:DP0977"/>
<accession>Q6APL8</accession>
<dbReference type="AlphaFoldDB" id="Q6APL8"/>
<gene>
    <name evidence="1" type="ordered locus">DP0977</name>
</gene>
<reference evidence="2" key="1">
    <citation type="journal article" date="2004" name="Environ. Microbiol.">
        <title>The genome of Desulfotalea psychrophila, a sulfate-reducing bacterium from permanently cold Arctic sediments.</title>
        <authorList>
            <person name="Rabus R."/>
            <person name="Ruepp A."/>
            <person name="Frickey T."/>
            <person name="Rattei T."/>
            <person name="Fartmann B."/>
            <person name="Stark M."/>
            <person name="Bauer M."/>
            <person name="Zibat A."/>
            <person name="Lombardot T."/>
            <person name="Becker I."/>
            <person name="Amann J."/>
            <person name="Gellner K."/>
            <person name="Teeling H."/>
            <person name="Leuschner W.D."/>
            <person name="Gloeckner F.-O."/>
            <person name="Lupas A.N."/>
            <person name="Amann R."/>
            <person name="Klenk H.-P."/>
        </authorList>
    </citation>
    <scope>NUCLEOTIDE SEQUENCE [LARGE SCALE GENOMIC DNA]</scope>
    <source>
        <strain evidence="2">DSM 12343 / LSv54</strain>
    </source>
</reference>
<organism evidence="1 2">
    <name type="scientific">Desulfotalea psychrophila (strain LSv54 / DSM 12343)</name>
    <dbReference type="NCBI Taxonomy" id="177439"/>
    <lineage>
        <taxon>Bacteria</taxon>
        <taxon>Pseudomonadati</taxon>
        <taxon>Thermodesulfobacteriota</taxon>
        <taxon>Desulfobulbia</taxon>
        <taxon>Desulfobulbales</taxon>
        <taxon>Desulfocapsaceae</taxon>
        <taxon>Desulfotalea</taxon>
    </lineage>
</organism>